<dbReference type="Pfam" id="PF21917">
    <property type="entry name" value="NMB0537_N"/>
    <property type="match status" value="1"/>
</dbReference>
<dbReference type="SUPFAM" id="SSF54631">
    <property type="entry name" value="CBS-domain pair"/>
    <property type="match status" value="1"/>
</dbReference>
<evidence type="ECO:0000256" key="8">
    <source>
        <dbReference type="ARBA" id="ARBA00040729"/>
    </source>
</evidence>
<evidence type="ECO:0000259" key="10">
    <source>
        <dbReference type="PROSITE" id="PS51371"/>
    </source>
</evidence>
<dbReference type="InterPro" id="IPR005170">
    <property type="entry name" value="Transptr-assoc_dom"/>
</dbReference>
<feature type="domain" description="CBS" evidence="10">
    <location>
        <begin position="72"/>
        <end position="131"/>
    </location>
</feature>
<reference evidence="11 12" key="2">
    <citation type="submission" date="2019-05" db="EMBL/GenBank/DDBJ databases">
        <title>Genome evolution of the obligate endosymbiont Buchnera aphidicola.</title>
        <authorList>
            <person name="Moran N.A."/>
        </authorList>
    </citation>
    <scope>NUCLEOTIDE SEQUENCE [LARGE SCALE GENOMIC DNA]</scope>
    <source>
        <strain evidence="11 12">Ala</strain>
    </source>
</reference>
<dbReference type="Gene3D" id="3.10.580.10">
    <property type="entry name" value="CBS-domain"/>
    <property type="match status" value="1"/>
</dbReference>
<dbReference type="InterPro" id="IPR044751">
    <property type="entry name" value="Ion_transp-like_CBS"/>
</dbReference>
<keyword evidence="2" id="KW-0813">Transport</keyword>
<keyword evidence="3" id="KW-0677">Repeat</keyword>
<dbReference type="SUPFAM" id="SSF56176">
    <property type="entry name" value="FAD-binding/transporter-associated domain-like"/>
    <property type="match status" value="1"/>
</dbReference>
<dbReference type="Pfam" id="PF03471">
    <property type="entry name" value="CorC_HlyC"/>
    <property type="match status" value="1"/>
</dbReference>
<evidence type="ECO:0000313" key="11">
    <source>
        <dbReference type="EMBL" id="QCI17829.1"/>
    </source>
</evidence>
<dbReference type="PANTHER" id="PTHR22777">
    <property type="entry name" value="HEMOLYSIN-RELATED"/>
    <property type="match status" value="1"/>
</dbReference>
<dbReference type="RefSeq" id="WP_158339615.1">
    <property type="nucleotide sequence ID" value="NZ_CP034891.1"/>
</dbReference>
<dbReference type="GO" id="GO:0050660">
    <property type="term" value="F:flavin adenine dinucleotide binding"/>
    <property type="evidence" value="ECO:0007669"/>
    <property type="project" value="InterPro"/>
</dbReference>
<evidence type="ECO:0000256" key="5">
    <source>
        <dbReference type="ARBA" id="ARBA00023122"/>
    </source>
</evidence>
<evidence type="ECO:0000256" key="6">
    <source>
        <dbReference type="ARBA" id="ARBA00023285"/>
    </source>
</evidence>
<dbReference type="CDD" id="cd04590">
    <property type="entry name" value="CBS_pair_CorC_HlyC_assoc"/>
    <property type="match status" value="1"/>
</dbReference>
<dbReference type="PANTHER" id="PTHR22777:SF27">
    <property type="entry name" value="MAGNESIUM AND COBALT EFFLUX PROTEIN CORC"/>
    <property type="match status" value="1"/>
</dbReference>
<gene>
    <name evidence="11" type="primary">corC</name>
    <name evidence="11" type="ORF">D9V61_02245</name>
</gene>
<dbReference type="InterPro" id="IPR054115">
    <property type="entry name" value="CorC_N"/>
</dbReference>
<organism evidence="11 12">
    <name type="scientific">Buchnera aphidicola</name>
    <name type="common">Acyrthosiphon lactucae</name>
    <dbReference type="NCBI Taxonomy" id="1241832"/>
    <lineage>
        <taxon>Bacteria</taxon>
        <taxon>Pseudomonadati</taxon>
        <taxon>Pseudomonadota</taxon>
        <taxon>Gammaproteobacteria</taxon>
        <taxon>Enterobacterales</taxon>
        <taxon>Erwiniaceae</taxon>
        <taxon>Buchnera</taxon>
    </lineage>
</organism>
<evidence type="ECO:0000256" key="7">
    <source>
        <dbReference type="ARBA" id="ARBA00037273"/>
    </source>
</evidence>
<dbReference type="Gene3D" id="3.30.465.10">
    <property type="match status" value="1"/>
</dbReference>
<dbReference type="OrthoDB" id="9797674at2"/>
<protein>
    <recommendedName>
        <fullName evidence="8">Magnesium and cobalt efflux protein CorC</fullName>
    </recommendedName>
</protein>
<evidence type="ECO:0000256" key="1">
    <source>
        <dbReference type="ARBA" id="ARBA00006337"/>
    </source>
</evidence>
<keyword evidence="4" id="KW-0460">Magnesium</keyword>
<evidence type="ECO:0000256" key="2">
    <source>
        <dbReference type="ARBA" id="ARBA00022448"/>
    </source>
</evidence>
<dbReference type="NCBIfam" id="NF011675">
    <property type="entry name" value="PRK15094.1"/>
    <property type="match status" value="1"/>
</dbReference>
<dbReference type="GO" id="GO:0005886">
    <property type="term" value="C:plasma membrane"/>
    <property type="evidence" value="ECO:0007669"/>
    <property type="project" value="TreeGrafter"/>
</dbReference>
<reference evidence="11 12" key="1">
    <citation type="submission" date="2018-12" db="EMBL/GenBank/DDBJ databases">
        <authorList>
            <person name="Chong R.A."/>
        </authorList>
    </citation>
    <scope>NUCLEOTIDE SEQUENCE [LARGE SCALE GENOMIC DNA]</scope>
    <source>
        <strain evidence="11 12">Ala</strain>
    </source>
</reference>
<comment type="function">
    <text evidence="7">Plays a role in the transport of magnesium and cobalt ions.</text>
</comment>
<dbReference type="InterPro" id="IPR000644">
    <property type="entry name" value="CBS_dom"/>
</dbReference>
<evidence type="ECO:0000256" key="3">
    <source>
        <dbReference type="ARBA" id="ARBA00022737"/>
    </source>
</evidence>
<dbReference type="PROSITE" id="PS51371">
    <property type="entry name" value="CBS"/>
    <property type="match status" value="2"/>
</dbReference>
<accession>A0A4D6XQA6</accession>
<dbReference type="AlphaFoldDB" id="A0A4D6XQA6"/>
<dbReference type="FunFam" id="3.10.580.10:FF:000002">
    <property type="entry name" value="Magnesium/cobalt efflux protein CorC"/>
    <property type="match status" value="1"/>
</dbReference>
<name>A0A4D6XQA6_9GAMM</name>
<comment type="similarity">
    <text evidence="1">Belongs to the UPF0053 family.</text>
</comment>
<dbReference type="InterPro" id="IPR016169">
    <property type="entry name" value="FAD-bd_PCMH_sub2"/>
</dbReference>
<keyword evidence="6" id="KW-0170">Cobalt</keyword>
<evidence type="ECO:0000256" key="9">
    <source>
        <dbReference type="PROSITE-ProRule" id="PRU00703"/>
    </source>
</evidence>
<evidence type="ECO:0000313" key="12">
    <source>
        <dbReference type="Proteomes" id="UP000298660"/>
    </source>
</evidence>
<dbReference type="Pfam" id="PF00571">
    <property type="entry name" value="CBS"/>
    <property type="match status" value="2"/>
</dbReference>
<sequence length="294" mass="33953">MSDKYSQNCDKINRKGFFSILLNHIFHDEPKNREELLVLIRDSEQNELIDQDTCDMLEGVMHIVKKRIKEIMIPRTQMITLKLNYNLNECLDIIIESAHSRFPVMSSDNNYVEGFLIAKDLLPFMKNSNNVFFIKNILRPAVVVPESKYVDRMLKEFRSQRNHMAIVIDEFGAVSGLVTIEDILELIVGEIEDEYDDEETLNIRKIQKCTFSIRALTEIKEFNETFNTNFSDKEVDTIGGLVMKEFGHLPSRGESINIDGYSFKISIADSTKVIQLHVTIPDNKVPVLIESEQK</sequence>
<dbReference type="EMBL" id="CP034891">
    <property type="protein sequence ID" value="QCI17829.1"/>
    <property type="molecule type" value="Genomic_DNA"/>
</dbReference>
<dbReference type="InterPro" id="IPR036318">
    <property type="entry name" value="FAD-bd_PCMH-like_sf"/>
</dbReference>
<feature type="domain" description="CBS" evidence="10">
    <location>
        <begin position="137"/>
        <end position="194"/>
    </location>
</feature>
<evidence type="ECO:0000256" key="4">
    <source>
        <dbReference type="ARBA" id="ARBA00022842"/>
    </source>
</evidence>
<dbReference type="SMART" id="SM01091">
    <property type="entry name" value="CorC_HlyC"/>
    <property type="match status" value="1"/>
</dbReference>
<proteinExistence type="inferred from homology"/>
<dbReference type="Proteomes" id="UP000298660">
    <property type="component" value="Chromosome"/>
</dbReference>
<dbReference type="InterPro" id="IPR046342">
    <property type="entry name" value="CBS_dom_sf"/>
</dbReference>
<keyword evidence="5 9" id="KW-0129">CBS domain</keyword>